<accession>A0A9X3IYX7</accession>
<sequence length="145" mass="15415">MGRYRVTTEADVIGARVAAERLALQEGFPRLAAQEVALVTSELAWNLVRHAGGGEIELAMTNGPHGPALVVAAIDGSPPIADLETALLDGHTANGPIPPEERMRRRGLGSGLGAALRLSDRLVQETLPKGKRIVATRYLVRPGRQ</sequence>
<dbReference type="InterPro" id="IPR036890">
    <property type="entry name" value="HATPase_C_sf"/>
</dbReference>
<dbReference type="EMBL" id="JAPNKE010000002">
    <property type="protein sequence ID" value="MCY1008039.1"/>
    <property type="molecule type" value="Genomic_DNA"/>
</dbReference>
<protein>
    <recommendedName>
        <fullName evidence="1">Histidine kinase/HSP90-like ATPase domain-containing protein</fullName>
    </recommendedName>
</protein>
<dbReference type="InterPro" id="IPR003594">
    <property type="entry name" value="HATPase_dom"/>
</dbReference>
<reference evidence="2" key="1">
    <citation type="submission" date="2022-11" db="EMBL/GenBank/DDBJ databases">
        <title>Minimal conservation of predation-associated metabolite biosynthetic gene clusters underscores biosynthetic potential of Myxococcota including descriptions for ten novel species: Archangium lansinium sp. nov., Myxococcus landrumus sp. nov., Nannocystis bai.</title>
        <authorList>
            <person name="Ahearne A."/>
            <person name="Stevens C."/>
            <person name="Phillips K."/>
        </authorList>
    </citation>
    <scope>NUCLEOTIDE SEQUENCE</scope>
    <source>
        <strain evidence="2">Na p29</strain>
    </source>
</reference>
<evidence type="ECO:0000313" key="2">
    <source>
        <dbReference type="EMBL" id="MCY1008039.1"/>
    </source>
</evidence>
<dbReference type="Gene3D" id="3.30.565.10">
    <property type="entry name" value="Histidine kinase-like ATPase, C-terminal domain"/>
    <property type="match status" value="1"/>
</dbReference>
<dbReference type="Pfam" id="PF13581">
    <property type="entry name" value="HATPase_c_2"/>
    <property type="match status" value="1"/>
</dbReference>
<dbReference type="AlphaFoldDB" id="A0A9X3IYX7"/>
<organism evidence="2 3">
    <name type="scientific">Nannocystis pusilla</name>
    <dbReference type="NCBI Taxonomy" id="889268"/>
    <lineage>
        <taxon>Bacteria</taxon>
        <taxon>Pseudomonadati</taxon>
        <taxon>Myxococcota</taxon>
        <taxon>Polyangia</taxon>
        <taxon>Nannocystales</taxon>
        <taxon>Nannocystaceae</taxon>
        <taxon>Nannocystis</taxon>
    </lineage>
</organism>
<evidence type="ECO:0000313" key="3">
    <source>
        <dbReference type="Proteomes" id="UP001150924"/>
    </source>
</evidence>
<gene>
    <name evidence="2" type="ORF">OV079_21265</name>
</gene>
<dbReference type="RefSeq" id="WP_267770688.1">
    <property type="nucleotide sequence ID" value="NZ_JAPNKE010000002.1"/>
</dbReference>
<dbReference type="Proteomes" id="UP001150924">
    <property type="component" value="Unassembled WGS sequence"/>
</dbReference>
<comment type="caution">
    <text evidence="2">The sequence shown here is derived from an EMBL/GenBank/DDBJ whole genome shotgun (WGS) entry which is preliminary data.</text>
</comment>
<keyword evidence="3" id="KW-1185">Reference proteome</keyword>
<evidence type="ECO:0000259" key="1">
    <source>
        <dbReference type="Pfam" id="PF13581"/>
    </source>
</evidence>
<proteinExistence type="predicted"/>
<name>A0A9X3IYX7_9BACT</name>
<feature type="domain" description="Histidine kinase/HSP90-like ATPase" evidence="1">
    <location>
        <begin position="9"/>
        <end position="135"/>
    </location>
</feature>